<evidence type="ECO:0008006" key="4">
    <source>
        <dbReference type="Google" id="ProtNLM"/>
    </source>
</evidence>
<dbReference type="OrthoDB" id="694700at2759"/>
<dbReference type="AlphaFoldDB" id="A0A8T0TM62"/>
<dbReference type="PANTHER" id="PTHR33144:SF51">
    <property type="entry name" value="TRANSPOSASE TNP1_EN_SPM-LIKE DOMAIN-CONTAINING PROTEIN"/>
    <property type="match status" value="1"/>
</dbReference>
<sequence>MATRPRRIRNLNLPQVEDVEPAKDEHDNSVENDSNENVQGPPDIDGLLARMPRYHPRSPIKIIWPNGEVRQVLGDFTISNLLQLEGGKVIVGTDENGVPNERSASILGQHLGQIAEKPSLAPLHIQRWDNALFKTHKEQMIKDVEEKFDFPRSTIQLTRDWILRTVNNRWRAYKSKLKKQYFNPEERSLDEIIKGKPPTVNEHQWRALVGFWCQEAHKLTSVYTTMISNSKAT</sequence>
<dbReference type="PANTHER" id="PTHR33144">
    <property type="entry name" value="OS10G0409366 PROTEIN-RELATED"/>
    <property type="match status" value="1"/>
</dbReference>
<gene>
    <name evidence="2" type="ORF">PVAP13_4KG132000</name>
</gene>
<name>A0A8T0TM62_PANVG</name>
<accession>A0A8T0TM62</accession>
<proteinExistence type="predicted"/>
<keyword evidence="3" id="KW-1185">Reference proteome</keyword>
<reference evidence="2" key="1">
    <citation type="submission" date="2020-05" db="EMBL/GenBank/DDBJ databases">
        <title>WGS assembly of Panicum virgatum.</title>
        <authorList>
            <person name="Lovell J.T."/>
            <person name="Jenkins J."/>
            <person name="Shu S."/>
            <person name="Juenger T.E."/>
            <person name="Schmutz J."/>
        </authorList>
    </citation>
    <scope>NUCLEOTIDE SEQUENCE</scope>
    <source>
        <strain evidence="2">AP13</strain>
    </source>
</reference>
<comment type="caution">
    <text evidence="2">The sequence shown here is derived from an EMBL/GenBank/DDBJ whole genome shotgun (WGS) entry which is preliminary data.</text>
</comment>
<feature type="region of interest" description="Disordered" evidence="1">
    <location>
        <begin position="1"/>
        <end position="41"/>
    </location>
</feature>
<organism evidence="2 3">
    <name type="scientific">Panicum virgatum</name>
    <name type="common">Blackwell switchgrass</name>
    <dbReference type="NCBI Taxonomy" id="38727"/>
    <lineage>
        <taxon>Eukaryota</taxon>
        <taxon>Viridiplantae</taxon>
        <taxon>Streptophyta</taxon>
        <taxon>Embryophyta</taxon>
        <taxon>Tracheophyta</taxon>
        <taxon>Spermatophyta</taxon>
        <taxon>Magnoliopsida</taxon>
        <taxon>Liliopsida</taxon>
        <taxon>Poales</taxon>
        <taxon>Poaceae</taxon>
        <taxon>PACMAD clade</taxon>
        <taxon>Panicoideae</taxon>
        <taxon>Panicodae</taxon>
        <taxon>Paniceae</taxon>
        <taxon>Panicinae</taxon>
        <taxon>Panicum</taxon>
        <taxon>Panicum sect. Hiantes</taxon>
    </lineage>
</organism>
<evidence type="ECO:0000313" key="3">
    <source>
        <dbReference type="Proteomes" id="UP000823388"/>
    </source>
</evidence>
<feature type="compositionally biased region" description="Basic and acidic residues" evidence="1">
    <location>
        <begin position="20"/>
        <end position="29"/>
    </location>
</feature>
<evidence type="ECO:0000256" key="1">
    <source>
        <dbReference type="SAM" id="MobiDB-lite"/>
    </source>
</evidence>
<evidence type="ECO:0000313" key="2">
    <source>
        <dbReference type="EMBL" id="KAG2611277.1"/>
    </source>
</evidence>
<dbReference type="EMBL" id="CM029043">
    <property type="protein sequence ID" value="KAG2611277.1"/>
    <property type="molecule type" value="Genomic_DNA"/>
</dbReference>
<dbReference type="Proteomes" id="UP000823388">
    <property type="component" value="Chromosome 4K"/>
</dbReference>
<protein>
    <recommendedName>
        <fullName evidence="4">Transposase</fullName>
    </recommendedName>
</protein>